<evidence type="ECO:0000256" key="7">
    <source>
        <dbReference type="ARBA" id="ARBA00022771"/>
    </source>
</evidence>
<dbReference type="PANTHER" id="PTHR30313">
    <property type="entry name" value="DNA PRIMASE"/>
    <property type="match status" value="1"/>
</dbReference>
<accession>A0A3A4ZC61</accession>
<dbReference type="EC" id="2.7.7.101" evidence="12"/>
<dbReference type="GO" id="GO:0003899">
    <property type="term" value="F:DNA-directed RNA polymerase activity"/>
    <property type="evidence" value="ECO:0007669"/>
    <property type="project" value="UniProtKB-UniRule"/>
</dbReference>
<keyword evidence="6 12" id="KW-0479">Metal-binding</keyword>
<evidence type="ECO:0000256" key="4">
    <source>
        <dbReference type="ARBA" id="ARBA00022695"/>
    </source>
</evidence>
<dbReference type="Pfam" id="PF10410">
    <property type="entry name" value="DnaB_bind"/>
    <property type="match status" value="1"/>
</dbReference>
<dbReference type="GO" id="GO:0005737">
    <property type="term" value="C:cytoplasm"/>
    <property type="evidence" value="ECO:0007669"/>
    <property type="project" value="TreeGrafter"/>
</dbReference>
<dbReference type="EMBL" id="QZJF01000017">
    <property type="protein sequence ID" value="RJR26821.1"/>
    <property type="molecule type" value="Genomic_DNA"/>
</dbReference>
<dbReference type="PROSITE" id="PS50880">
    <property type="entry name" value="TOPRIM"/>
    <property type="match status" value="1"/>
</dbReference>
<evidence type="ECO:0000256" key="15">
    <source>
        <dbReference type="SAM" id="Coils"/>
    </source>
</evidence>
<keyword evidence="15" id="KW-0175">Coiled coil</keyword>
<protein>
    <recommendedName>
        <fullName evidence="12 13">DNA primase</fullName>
        <ecNumber evidence="12">2.7.7.101</ecNumber>
    </recommendedName>
</protein>
<dbReference type="InterPro" id="IPR019475">
    <property type="entry name" value="DNA_primase_DnaB-bd"/>
</dbReference>
<name>A0A3A4ZC61_UNCKA</name>
<comment type="cofactor">
    <cofactor evidence="12 13 14">
        <name>Zn(2+)</name>
        <dbReference type="ChEBI" id="CHEBI:29105"/>
    </cofactor>
    <text evidence="12 13 14">Binds 1 zinc ion per monomer.</text>
</comment>
<dbReference type="SUPFAM" id="SSF56731">
    <property type="entry name" value="DNA primase core"/>
    <property type="match status" value="1"/>
</dbReference>
<dbReference type="SUPFAM" id="SSF57783">
    <property type="entry name" value="Zinc beta-ribbon"/>
    <property type="match status" value="1"/>
</dbReference>
<keyword evidence="2 12" id="KW-0639">Primosome</keyword>
<dbReference type="NCBIfam" id="TIGR01391">
    <property type="entry name" value="dnaG"/>
    <property type="match status" value="1"/>
</dbReference>
<dbReference type="InterPro" id="IPR050219">
    <property type="entry name" value="DnaG_primase"/>
</dbReference>
<dbReference type="InterPro" id="IPR006295">
    <property type="entry name" value="DNA_primase_DnaG"/>
</dbReference>
<evidence type="ECO:0000256" key="9">
    <source>
        <dbReference type="ARBA" id="ARBA00022842"/>
    </source>
</evidence>
<dbReference type="Gene3D" id="3.90.580.10">
    <property type="entry name" value="Zinc finger, CHC2-type domain"/>
    <property type="match status" value="1"/>
</dbReference>
<dbReference type="InterPro" id="IPR036977">
    <property type="entry name" value="DNA_primase_Znf_CHC2"/>
</dbReference>
<dbReference type="InterPro" id="IPR016136">
    <property type="entry name" value="DNA_helicase_N/primase_C"/>
</dbReference>
<comment type="similarity">
    <text evidence="12 13">Belongs to the DnaG primase family.</text>
</comment>
<evidence type="ECO:0000313" key="17">
    <source>
        <dbReference type="EMBL" id="RJR26821.1"/>
    </source>
</evidence>
<evidence type="ECO:0000256" key="14">
    <source>
        <dbReference type="PIRSR" id="PIRSR002811-1"/>
    </source>
</evidence>
<dbReference type="Gene3D" id="3.40.1360.10">
    <property type="match status" value="1"/>
</dbReference>
<dbReference type="InterPro" id="IPR002694">
    <property type="entry name" value="Znf_CHC2"/>
</dbReference>
<keyword evidence="1 12" id="KW-0240">DNA-directed RNA polymerase</keyword>
<dbReference type="Pfam" id="PF13155">
    <property type="entry name" value="Toprim_2"/>
    <property type="match status" value="1"/>
</dbReference>
<dbReference type="PIRSF" id="PIRSF002811">
    <property type="entry name" value="DnaG"/>
    <property type="match status" value="1"/>
</dbReference>
<evidence type="ECO:0000256" key="5">
    <source>
        <dbReference type="ARBA" id="ARBA00022705"/>
    </source>
</evidence>
<sequence>MDAVSEIKQKLDIVDVVGRYVSLKKAGKNFKGVCPFHTENTPSFMVSPELQIFKCFGCGESGDIISFIQKIEGIEFMNALEMLAERAGVKIEKNTLDPNTKLKKQIYYINELSTKFYHLLLTTHDLGKPGLDYLRKNRGLSDSTIKKFMLGYAPDTSNVITGFLEKRGLNREDLVLAGVSVKRGNSDYVDKFRGRVLFPLVSVDGKVLGFTGRTIINREPKYLNTNETLIFRKSSFLYGLDKAKLAIKKEGAVFVEGQMDVISAHQAGIENVIASSGTSLTTEQLKILARYTKDIIFCFDADSAGVSAVLRAIELGENMDFNVRAAVIPDGYKDLDEVIKKDPTTAKEVLNNSIPAYDFILLSVIKRYNKNSPEGKKKIMEEIMPWFSRIQNKVLIDHYSKQIAKELDLSQETVLSMFSDPGKSAEMASSDIQKSVFLSKQSLESYIISLLLKTELDTFREFAYKLNPEDFKNETLRGIFASLLKYRKESGEFIPNQFSEKLEDSSYREFFFDLYMWDHTDLLNDPTGLAREIRQVVSRIKRDSISQKMTLLTEQISIAEREKDDKRKTKLTKEFESLMQERASLENLSV</sequence>
<keyword evidence="10 12" id="KW-0238">DNA-binding</keyword>
<dbReference type="HAMAP" id="MF_00974">
    <property type="entry name" value="DNA_primase_DnaG"/>
    <property type="match status" value="1"/>
</dbReference>
<keyword evidence="11 12" id="KW-0804">Transcription</keyword>
<dbReference type="FunFam" id="3.90.580.10:FF:000001">
    <property type="entry name" value="DNA primase"/>
    <property type="match status" value="1"/>
</dbReference>
<evidence type="ECO:0000256" key="11">
    <source>
        <dbReference type="ARBA" id="ARBA00023163"/>
    </source>
</evidence>
<keyword evidence="7 12" id="KW-0863">Zinc-finger</keyword>
<dbReference type="GO" id="GO:0000428">
    <property type="term" value="C:DNA-directed RNA polymerase complex"/>
    <property type="evidence" value="ECO:0007669"/>
    <property type="project" value="UniProtKB-KW"/>
</dbReference>
<evidence type="ECO:0000256" key="1">
    <source>
        <dbReference type="ARBA" id="ARBA00022478"/>
    </source>
</evidence>
<evidence type="ECO:0000256" key="13">
    <source>
        <dbReference type="PIRNR" id="PIRNR002811"/>
    </source>
</evidence>
<dbReference type="GO" id="GO:0008270">
    <property type="term" value="F:zinc ion binding"/>
    <property type="evidence" value="ECO:0007669"/>
    <property type="project" value="UniProtKB-UniRule"/>
</dbReference>
<dbReference type="CDD" id="cd03364">
    <property type="entry name" value="TOPRIM_DnaG_primases"/>
    <property type="match status" value="1"/>
</dbReference>
<evidence type="ECO:0000259" key="16">
    <source>
        <dbReference type="PROSITE" id="PS50880"/>
    </source>
</evidence>
<organism evidence="17 18">
    <name type="scientific">candidate division WWE3 bacterium</name>
    <dbReference type="NCBI Taxonomy" id="2053526"/>
    <lineage>
        <taxon>Bacteria</taxon>
        <taxon>Katanobacteria</taxon>
    </lineage>
</organism>
<dbReference type="Pfam" id="PF01807">
    <property type="entry name" value="Zn_ribbon_DnaG"/>
    <property type="match status" value="1"/>
</dbReference>
<dbReference type="InterPro" id="IPR013264">
    <property type="entry name" value="DNAG_N"/>
</dbReference>
<dbReference type="GO" id="GO:0003677">
    <property type="term" value="F:DNA binding"/>
    <property type="evidence" value="ECO:0007669"/>
    <property type="project" value="UniProtKB-KW"/>
</dbReference>
<evidence type="ECO:0000256" key="2">
    <source>
        <dbReference type="ARBA" id="ARBA00022515"/>
    </source>
</evidence>
<evidence type="ECO:0000256" key="8">
    <source>
        <dbReference type="ARBA" id="ARBA00022833"/>
    </source>
</evidence>
<feature type="coiled-coil region" evidence="15">
    <location>
        <begin position="542"/>
        <end position="588"/>
    </location>
</feature>
<dbReference type="InterPro" id="IPR034151">
    <property type="entry name" value="TOPRIM_DnaG_bac"/>
</dbReference>
<evidence type="ECO:0000256" key="3">
    <source>
        <dbReference type="ARBA" id="ARBA00022679"/>
    </source>
</evidence>
<keyword evidence="5 12" id="KW-0235">DNA replication</keyword>
<proteinExistence type="inferred from homology"/>
<evidence type="ECO:0000313" key="18">
    <source>
        <dbReference type="Proteomes" id="UP000265540"/>
    </source>
</evidence>
<evidence type="ECO:0000256" key="12">
    <source>
        <dbReference type="HAMAP-Rule" id="MF_00974"/>
    </source>
</evidence>
<dbReference type="SMART" id="SM00400">
    <property type="entry name" value="ZnF_CHCC"/>
    <property type="match status" value="1"/>
</dbReference>
<dbReference type="InterPro" id="IPR030846">
    <property type="entry name" value="DnaG_bac"/>
</dbReference>
<dbReference type="InterPro" id="IPR037068">
    <property type="entry name" value="DNA_primase_core_N_sf"/>
</dbReference>
<dbReference type="GO" id="GO:1990077">
    <property type="term" value="C:primosome complex"/>
    <property type="evidence" value="ECO:0007669"/>
    <property type="project" value="UniProtKB-KW"/>
</dbReference>
<keyword evidence="8 12" id="KW-0862">Zinc</keyword>
<comment type="function">
    <text evidence="12 13">RNA polymerase that catalyzes the synthesis of short RNA molecules used as primers for DNA polymerase during DNA replication.</text>
</comment>
<keyword evidence="3 12" id="KW-0808">Transferase</keyword>
<dbReference type="Proteomes" id="UP000265540">
    <property type="component" value="Unassembled WGS sequence"/>
</dbReference>
<evidence type="ECO:0000256" key="10">
    <source>
        <dbReference type="ARBA" id="ARBA00023125"/>
    </source>
</evidence>
<feature type="zinc finger region" description="CHC2-type" evidence="12 14">
    <location>
        <begin position="34"/>
        <end position="58"/>
    </location>
</feature>
<dbReference type="Gene3D" id="1.10.860.10">
    <property type="entry name" value="DNAb Helicase, Chain A"/>
    <property type="match status" value="1"/>
</dbReference>
<comment type="subunit">
    <text evidence="12">Monomer. Interacts with DnaB.</text>
</comment>
<dbReference type="SMART" id="SM00493">
    <property type="entry name" value="TOPRIM"/>
    <property type="match status" value="1"/>
</dbReference>
<comment type="catalytic activity">
    <reaction evidence="12">
        <text>ssDNA + n NTP = ssDNA/pppN(pN)n-1 hybrid + (n-1) diphosphate.</text>
        <dbReference type="EC" id="2.7.7.101"/>
    </reaction>
</comment>
<dbReference type="Gene3D" id="3.90.980.10">
    <property type="entry name" value="DNA primase, catalytic core, N-terminal domain"/>
    <property type="match status" value="1"/>
</dbReference>
<dbReference type="InterPro" id="IPR006171">
    <property type="entry name" value="TOPRIM_dom"/>
</dbReference>
<reference evidence="17 18" key="1">
    <citation type="journal article" date="2017" name="ISME J.">
        <title>Energy and carbon metabolisms in a deep terrestrial subsurface fluid microbial community.</title>
        <authorList>
            <person name="Momper L."/>
            <person name="Jungbluth S.P."/>
            <person name="Lee M.D."/>
            <person name="Amend J.P."/>
        </authorList>
    </citation>
    <scope>NUCLEOTIDE SEQUENCE [LARGE SCALE GENOMIC DNA]</scope>
    <source>
        <strain evidence="17">SURF_46</strain>
    </source>
</reference>
<dbReference type="PANTHER" id="PTHR30313:SF2">
    <property type="entry name" value="DNA PRIMASE"/>
    <property type="match status" value="1"/>
</dbReference>
<dbReference type="Pfam" id="PF08275">
    <property type="entry name" value="DNAG_N"/>
    <property type="match status" value="1"/>
</dbReference>
<keyword evidence="4 12" id="KW-0548">Nucleotidyltransferase</keyword>
<feature type="domain" description="Toprim" evidence="16">
    <location>
        <begin position="250"/>
        <end position="329"/>
    </location>
</feature>
<dbReference type="GO" id="GO:0006269">
    <property type="term" value="P:DNA replication, synthesis of primer"/>
    <property type="evidence" value="ECO:0007669"/>
    <property type="project" value="UniProtKB-UniRule"/>
</dbReference>
<keyword evidence="9" id="KW-0460">Magnesium</keyword>
<comment type="domain">
    <text evidence="12">Contains an N-terminal zinc-binding domain, a central core domain that contains the primase activity, and a C-terminal DnaB-binding domain.</text>
</comment>
<evidence type="ECO:0000256" key="6">
    <source>
        <dbReference type="ARBA" id="ARBA00022723"/>
    </source>
</evidence>
<gene>
    <name evidence="12" type="primary">dnaG</name>
    <name evidence="17" type="ORF">C4561_03510</name>
</gene>
<dbReference type="AlphaFoldDB" id="A0A3A4ZC61"/>
<comment type="caution">
    <text evidence="17">The sequence shown here is derived from an EMBL/GenBank/DDBJ whole genome shotgun (WGS) entry which is preliminary data.</text>
</comment>